<evidence type="ECO:0000256" key="1">
    <source>
        <dbReference type="SAM" id="Phobius"/>
    </source>
</evidence>
<keyword evidence="1" id="KW-0812">Transmembrane</keyword>
<evidence type="ECO:0000313" key="2">
    <source>
        <dbReference type="EMBL" id="MBD1268861.1"/>
    </source>
</evidence>
<gene>
    <name evidence="3" type="ORF">BJ975_000607</name>
    <name evidence="2" type="ORF">IDH50_01305</name>
</gene>
<accession>A0A8I0FU81</accession>
<feature type="transmembrane region" description="Helical" evidence="1">
    <location>
        <begin position="132"/>
        <end position="154"/>
    </location>
</feature>
<dbReference type="EMBL" id="JACBZN010000001">
    <property type="protein sequence ID" value="NYI37232.1"/>
    <property type="molecule type" value="Genomic_DNA"/>
</dbReference>
<protein>
    <submittedName>
        <fullName evidence="2">Uncharacterized protein</fullName>
    </submittedName>
</protein>
<dbReference type="Proteomes" id="UP000659061">
    <property type="component" value="Unassembled WGS sequence"/>
</dbReference>
<evidence type="ECO:0000313" key="4">
    <source>
        <dbReference type="Proteomes" id="UP000587211"/>
    </source>
</evidence>
<sequence>METRTRTSAPAVTAARRLAAASWVGAALGLLVGGIGGRLFMALLASLNPEDHGTITDDGFPMGEFTTSGTFQLLMTGAALGVLGAGIYLALGWLALGPPWFRRLSVAVGGTVMVGAALVHDEGVDFTRLEPTWAAIALTLAVPLVFCLLMPPAVDRAVRDGSPWQRGGWTWLALVPWVFPLFPVTIVLVAGWLLWRRVGRRMPEVAAWLLRSLLVALFATGAFVLGSEIVGVYDAIGEGSLL</sequence>
<keyword evidence="1" id="KW-1133">Transmembrane helix</keyword>
<evidence type="ECO:0000313" key="3">
    <source>
        <dbReference type="EMBL" id="NYI37232.1"/>
    </source>
</evidence>
<keyword evidence="1" id="KW-0472">Membrane</keyword>
<feature type="transmembrane region" description="Helical" evidence="1">
    <location>
        <begin position="71"/>
        <end position="94"/>
    </location>
</feature>
<feature type="transmembrane region" description="Helical" evidence="1">
    <location>
        <begin position="207"/>
        <end position="233"/>
    </location>
</feature>
<proteinExistence type="predicted"/>
<feature type="transmembrane region" description="Helical" evidence="1">
    <location>
        <begin position="20"/>
        <end position="40"/>
    </location>
</feature>
<dbReference type="EMBL" id="JACWMT010000001">
    <property type="protein sequence ID" value="MBD1268861.1"/>
    <property type="molecule type" value="Genomic_DNA"/>
</dbReference>
<dbReference type="Proteomes" id="UP000587211">
    <property type="component" value="Unassembled WGS sequence"/>
</dbReference>
<keyword evidence="4" id="KW-1185">Reference proteome</keyword>
<dbReference type="RefSeq" id="WP_179423538.1">
    <property type="nucleotide sequence ID" value="NZ_BAAAMP010000002.1"/>
</dbReference>
<feature type="transmembrane region" description="Helical" evidence="1">
    <location>
        <begin position="174"/>
        <end position="195"/>
    </location>
</feature>
<name>A0A8I0FU81_9ACTN</name>
<dbReference type="AlphaFoldDB" id="A0A8I0FU81"/>
<reference evidence="3 4" key="1">
    <citation type="submission" date="2020-07" db="EMBL/GenBank/DDBJ databases">
        <title>Sequencing the genomes of 1000 actinobacteria strains.</title>
        <authorList>
            <person name="Klenk H.-P."/>
        </authorList>
    </citation>
    <scope>NUCLEOTIDE SEQUENCE [LARGE SCALE GENOMIC DNA]</scope>
    <source>
        <strain evidence="3 4">DSM 19087</strain>
    </source>
</reference>
<evidence type="ECO:0000313" key="5">
    <source>
        <dbReference type="Proteomes" id="UP000659061"/>
    </source>
</evidence>
<organism evidence="2 5">
    <name type="scientific">Aeromicrobium tamlense</name>
    <dbReference type="NCBI Taxonomy" id="375541"/>
    <lineage>
        <taxon>Bacteria</taxon>
        <taxon>Bacillati</taxon>
        <taxon>Actinomycetota</taxon>
        <taxon>Actinomycetes</taxon>
        <taxon>Propionibacteriales</taxon>
        <taxon>Nocardioidaceae</taxon>
        <taxon>Aeromicrobium</taxon>
    </lineage>
</organism>
<reference evidence="2" key="2">
    <citation type="submission" date="2020-09" db="EMBL/GenBank/DDBJ databases">
        <title>Novel species in genus Aeromicrobium.</title>
        <authorList>
            <person name="Zhang G."/>
        </authorList>
    </citation>
    <scope>NUCLEOTIDE SEQUENCE</scope>
    <source>
        <strain evidence="2">SSW1-57</strain>
    </source>
</reference>
<comment type="caution">
    <text evidence="2">The sequence shown here is derived from an EMBL/GenBank/DDBJ whole genome shotgun (WGS) entry which is preliminary data.</text>
</comment>